<dbReference type="GO" id="GO:0061651">
    <property type="term" value="F:Atg12 conjugating enzyme activity"/>
    <property type="evidence" value="ECO:0007669"/>
    <property type="project" value="TreeGrafter"/>
</dbReference>
<sequence>MTKTEFKALPVVDKVSNVESLDTNVDPQEVNTPTETIAKFEYHIVYSISYSVPVLYFTVTKTDGSLVRIEDIWKWIPKSIYTPKQTSDASVVDMTDESALYRKYGSMLTQMNNLSLTFNEQY</sequence>
<accession>A0A7R9QL86</accession>
<evidence type="ECO:0000256" key="6">
    <source>
        <dbReference type="ARBA" id="ARBA00029833"/>
    </source>
</evidence>
<dbReference type="PANTHER" id="PTHR14957:SF1">
    <property type="entry name" value="UBIQUITIN-LIKE-CONJUGATING ENZYME ATG10"/>
    <property type="match status" value="1"/>
</dbReference>
<dbReference type="EMBL" id="CAJPIZ010043343">
    <property type="protein sequence ID" value="CAG2121975.1"/>
    <property type="molecule type" value="Genomic_DNA"/>
</dbReference>
<name>A0A7R9QL86_9ACAR</name>
<organism evidence="7">
    <name type="scientific">Medioppia subpectinata</name>
    <dbReference type="NCBI Taxonomy" id="1979941"/>
    <lineage>
        <taxon>Eukaryota</taxon>
        <taxon>Metazoa</taxon>
        <taxon>Ecdysozoa</taxon>
        <taxon>Arthropoda</taxon>
        <taxon>Chelicerata</taxon>
        <taxon>Arachnida</taxon>
        <taxon>Acari</taxon>
        <taxon>Acariformes</taxon>
        <taxon>Sarcoptiformes</taxon>
        <taxon>Oribatida</taxon>
        <taxon>Brachypylina</taxon>
        <taxon>Oppioidea</taxon>
        <taxon>Oppiidae</taxon>
        <taxon>Medioppia</taxon>
    </lineage>
</organism>
<dbReference type="AlphaFoldDB" id="A0A7R9QL86"/>
<dbReference type="PANTHER" id="PTHR14957">
    <property type="entry name" value="UBIQUITIN-LIKE-CONJUGATING ENZYME ATG10"/>
    <property type="match status" value="1"/>
</dbReference>
<keyword evidence="8" id="KW-1185">Reference proteome</keyword>
<evidence type="ECO:0000313" key="8">
    <source>
        <dbReference type="Proteomes" id="UP000759131"/>
    </source>
</evidence>
<keyword evidence="5" id="KW-0072">Autophagy</keyword>
<reference evidence="7" key="1">
    <citation type="submission" date="2020-11" db="EMBL/GenBank/DDBJ databases">
        <authorList>
            <person name="Tran Van P."/>
        </authorList>
    </citation>
    <scope>NUCLEOTIDE SEQUENCE</scope>
</reference>
<evidence type="ECO:0000256" key="5">
    <source>
        <dbReference type="ARBA" id="ARBA00023006"/>
    </source>
</evidence>
<keyword evidence="3" id="KW-0808">Transferase</keyword>
<evidence type="ECO:0000256" key="3">
    <source>
        <dbReference type="ARBA" id="ARBA00022679"/>
    </source>
</evidence>
<dbReference type="EMBL" id="OC897918">
    <property type="protein sequence ID" value="CAD7648410.1"/>
    <property type="molecule type" value="Genomic_DNA"/>
</dbReference>
<dbReference type="GO" id="GO:0005829">
    <property type="term" value="C:cytosol"/>
    <property type="evidence" value="ECO:0007669"/>
    <property type="project" value="TreeGrafter"/>
</dbReference>
<evidence type="ECO:0000313" key="7">
    <source>
        <dbReference type="EMBL" id="CAD7648410.1"/>
    </source>
</evidence>
<gene>
    <name evidence="7" type="ORF">OSB1V03_LOCUS21921</name>
</gene>
<dbReference type="GO" id="GO:0000422">
    <property type="term" value="P:autophagy of mitochondrion"/>
    <property type="evidence" value="ECO:0007669"/>
    <property type="project" value="TreeGrafter"/>
</dbReference>
<dbReference type="Gene3D" id="3.30.1460.50">
    <property type="match status" value="1"/>
</dbReference>
<dbReference type="OrthoDB" id="4089664at2759"/>
<keyword evidence="4" id="KW-0833">Ubl conjugation pathway</keyword>
<dbReference type="InterPro" id="IPR007135">
    <property type="entry name" value="Atg3/Atg10"/>
</dbReference>
<evidence type="ECO:0000256" key="2">
    <source>
        <dbReference type="ARBA" id="ARBA00021099"/>
    </source>
</evidence>
<proteinExistence type="inferred from homology"/>
<dbReference type="GO" id="GO:0000045">
    <property type="term" value="P:autophagosome assembly"/>
    <property type="evidence" value="ECO:0007669"/>
    <property type="project" value="TreeGrafter"/>
</dbReference>
<comment type="similarity">
    <text evidence="1">Belongs to the ATG10 family.</text>
</comment>
<dbReference type="Pfam" id="PF03987">
    <property type="entry name" value="Autophagy_act_C"/>
    <property type="match status" value="1"/>
</dbReference>
<evidence type="ECO:0000256" key="4">
    <source>
        <dbReference type="ARBA" id="ARBA00022786"/>
    </source>
</evidence>
<dbReference type="GO" id="GO:0032446">
    <property type="term" value="P:protein modification by small protein conjugation"/>
    <property type="evidence" value="ECO:0007669"/>
    <property type="project" value="TreeGrafter"/>
</dbReference>
<protein>
    <recommendedName>
        <fullName evidence="2">Ubiquitin-like-conjugating enzyme ATG10</fullName>
    </recommendedName>
    <alternativeName>
        <fullName evidence="6">Autophagy-related protein 10</fullName>
    </alternativeName>
</protein>
<dbReference type="Proteomes" id="UP000759131">
    <property type="component" value="Unassembled WGS sequence"/>
</dbReference>
<evidence type="ECO:0000256" key="1">
    <source>
        <dbReference type="ARBA" id="ARBA00005696"/>
    </source>
</evidence>